<accession>A0A1H9Q969</accession>
<dbReference type="GO" id="GO:0006289">
    <property type="term" value="P:nucleotide-excision repair"/>
    <property type="evidence" value="ECO:0007669"/>
    <property type="project" value="TreeGrafter"/>
</dbReference>
<reference evidence="4" key="1">
    <citation type="submission" date="2016-10" db="EMBL/GenBank/DDBJ databases">
        <authorList>
            <person name="Varghese N."/>
            <person name="Submissions S."/>
        </authorList>
    </citation>
    <scope>NUCLEOTIDE SEQUENCE [LARGE SCALE GENOMIC DNA]</scope>
    <source>
        <strain evidence="4">CGMCC 4.6825</strain>
    </source>
</reference>
<dbReference type="AlphaFoldDB" id="A0A1H9Q969"/>
<keyword evidence="3" id="KW-0067">ATP-binding</keyword>
<keyword evidence="4" id="KW-1185">Reference proteome</keyword>
<dbReference type="RefSeq" id="WP_074999220.1">
    <property type="nucleotide sequence ID" value="NZ_FOGO01000002.1"/>
</dbReference>
<dbReference type="GO" id="GO:0036297">
    <property type="term" value="P:interstrand cross-link repair"/>
    <property type="evidence" value="ECO:0007669"/>
    <property type="project" value="TreeGrafter"/>
</dbReference>
<dbReference type="SUPFAM" id="SSF52540">
    <property type="entry name" value="P-loop containing nucleoside triphosphate hydrolases"/>
    <property type="match status" value="1"/>
</dbReference>
<keyword evidence="3" id="KW-0347">Helicase</keyword>
<dbReference type="PANTHER" id="PTHR47957">
    <property type="entry name" value="ATP-DEPENDENT HELICASE HRQ1"/>
    <property type="match status" value="1"/>
</dbReference>
<dbReference type="Pfam" id="PF00271">
    <property type="entry name" value="Helicase_C"/>
    <property type="match status" value="1"/>
</dbReference>
<name>A0A1H9Q969_9ACTN</name>
<dbReference type="STRING" id="943816.AN217_03475"/>
<dbReference type="EMBL" id="FOGO01000002">
    <property type="protein sequence ID" value="SER57051.1"/>
    <property type="molecule type" value="Genomic_DNA"/>
</dbReference>
<dbReference type="GO" id="GO:0043138">
    <property type="term" value="F:3'-5' DNA helicase activity"/>
    <property type="evidence" value="ECO:0007669"/>
    <property type="project" value="TreeGrafter"/>
</dbReference>
<organism evidence="3 4">
    <name type="scientific">Streptomyces qinglanensis</name>
    <dbReference type="NCBI Taxonomy" id="943816"/>
    <lineage>
        <taxon>Bacteria</taxon>
        <taxon>Bacillati</taxon>
        <taxon>Actinomycetota</taxon>
        <taxon>Actinomycetes</taxon>
        <taxon>Kitasatosporales</taxon>
        <taxon>Streptomycetaceae</taxon>
        <taxon>Streptomyces</taxon>
    </lineage>
</organism>
<dbReference type="SMART" id="SM00490">
    <property type="entry name" value="HELICc"/>
    <property type="match status" value="1"/>
</dbReference>
<protein>
    <submittedName>
        <fullName evidence="3">Helicase conserved C-terminal domain-containing protein</fullName>
    </submittedName>
</protein>
<evidence type="ECO:0000313" key="3">
    <source>
        <dbReference type="EMBL" id="SER57051.1"/>
    </source>
</evidence>
<feature type="region of interest" description="Disordered" evidence="1">
    <location>
        <begin position="57"/>
        <end position="83"/>
    </location>
</feature>
<dbReference type="Gene3D" id="3.40.50.300">
    <property type="entry name" value="P-loop containing nucleotide triphosphate hydrolases"/>
    <property type="match status" value="2"/>
</dbReference>
<proteinExistence type="predicted"/>
<evidence type="ECO:0000313" key="4">
    <source>
        <dbReference type="Proteomes" id="UP000182841"/>
    </source>
</evidence>
<sequence length="1066" mass="118323">MNDLSDRDELLSEHRDAFVSYLRDQLVGPAGGEDEILVDPPDRRYLMGTLYPRGASLQAHSQTEGEEDFHESTAGGGEEDNFADDPVAEANAWLPSSLGFSFFTDAREIGVRCEASRYLTHREGGRRSWHRQPRLVSHTTVEKDGPSWTPVLEGHGRLHVRWRPYAAGHLVTCVLANAHDEEESTHKDRDLMLFQAGLSATTVGGKVLEYPSTRLNSRDEEEQELRVQYQHVVTRAVGHGCAVEWDGGDGGDSGGDDVPAPVTSVRAQVMPRQVVAHIKPDGPRGLPVLRLAHLSRTDLSSEALGAELRAFAHDYRTWLDAQRRQAASLKPWAAAPAARILDRIARAVDRISSGIDALTASTPAGAAARAAFRLANRAMALQMLHSRPELAGSRRTRTSDLVELTEPPDDYAWHPFQLAYFLLVVEGLMNPGHEDRETVDLIWFPTGGGKTEAYLLTACFEILWRRLRFGAEGGGTAVLSRYTLSLLTTQQFQRTATAVCALEYIRLGFDGELSHDLGEEPVSIGLWVGQQTTPNRIADAQDELSALKQSNSPDDRFLLERCPWCGTEIVPERRGAEKDFGIVADGVTTGFFCPRATCVFHERLPVSVVDEVIYREPPTFVLGTVDKFARLAWESEAGSLFGRRDGRRPPSLVIQDELHLLAGPLGTTVGLYESAILELCSRDGATPKIIASTATIRRSEDQVRGLYGRPTQLFPPAGIKAGESFFATPDTHRPGRLYVGVMAQGHTASTSTVHVGAAALQAPKEIGDDITRDAYWTAVAYHNSLRELGRTVTIARDDIPARLDHLTKDDSRRRKLDDDSVVELTSNIARAEQPRLLERLGKSFEERGSISFLATTNMLSVGVDVPRLGLMLMNGQPKTTSEYIQATSRVGRRHVPGLIVTLFRSTKPRDRSHYESFGVYHSSLYRHVEPTSITPWSMPSRNRALHAVLTILVRHGVKGLHSENRAGEILDHPDEVRRIRDLVVDHVRRADPDEVEAAAEQLDRLIEEWQQQAEIARGDGTRLYYRPQGRSYEALLTDFGKQDGLWETPQSMRNVDRECLLVVRGM</sequence>
<evidence type="ECO:0000256" key="1">
    <source>
        <dbReference type="SAM" id="MobiDB-lite"/>
    </source>
</evidence>
<feature type="domain" description="Helicase C-terminal" evidence="2">
    <location>
        <begin position="784"/>
        <end position="946"/>
    </location>
</feature>
<gene>
    <name evidence="3" type="ORF">SAMN05421870_102545</name>
</gene>
<dbReference type="CDD" id="cd18785">
    <property type="entry name" value="SF2_C"/>
    <property type="match status" value="1"/>
</dbReference>
<dbReference type="InterPro" id="IPR027417">
    <property type="entry name" value="P-loop_NTPase"/>
</dbReference>
<dbReference type="PANTHER" id="PTHR47957:SF3">
    <property type="entry name" value="ATP-DEPENDENT HELICASE HRQ1"/>
    <property type="match status" value="1"/>
</dbReference>
<evidence type="ECO:0000259" key="2">
    <source>
        <dbReference type="PROSITE" id="PS51194"/>
    </source>
</evidence>
<dbReference type="PROSITE" id="PS51194">
    <property type="entry name" value="HELICASE_CTER"/>
    <property type="match status" value="1"/>
</dbReference>
<keyword evidence="3" id="KW-0378">Hydrolase</keyword>
<dbReference type="Proteomes" id="UP000182841">
    <property type="component" value="Unassembled WGS sequence"/>
</dbReference>
<dbReference type="InterPro" id="IPR001650">
    <property type="entry name" value="Helicase_C-like"/>
</dbReference>
<keyword evidence="3" id="KW-0547">Nucleotide-binding</keyword>